<dbReference type="GO" id="GO:0035102">
    <property type="term" value="C:PRC1 complex"/>
    <property type="evidence" value="ECO:0007669"/>
    <property type="project" value="TreeGrafter"/>
</dbReference>
<dbReference type="STRING" id="6832.A0A553PP33"/>
<feature type="region of interest" description="Disordered" evidence="1">
    <location>
        <begin position="118"/>
        <end position="141"/>
    </location>
</feature>
<organism evidence="3 4">
    <name type="scientific">Tigriopus californicus</name>
    <name type="common">Marine copepod</name>
    <dbReference type="NCBI Taxonomy" id="6832"/>
    <lineage>
        <taxon>Eukaryota</taxon>
        <taxon>Metazoa</taxon>
        <taxon>Ecdysozoa</taxon>
        <taxon>Arthropoda</taxon>
        <taxon>Crustacea</taxon>
        <taxon>Multicrustacea</taxon>
        <taxon>Hexanauplia</taxon>
        <taxon>Copepoda</taxon>
        <taxon>Harpacticoida</taxon>
        <taxon>Harpacticidae</taxon>
        <taxon>Tigriopus</taxon>
    </lineage>
</organism>
<accession>A0A553PP33</accession>
<dbReference type="GO" id="GO:0042393">
    <property type="term" value="F:histone binding"/>
    <property type="evidence" value="ECO:0007669"/>
    <property type="project" value="TreeGrafter"/>
</dbReference>
<dbReference type="Pfam" id="PF07647">
    <property type="entry name" value="SAM_2"/>
    <property type="match status" value="1"/>
</dbReference>
<keyword evidence="4" id="KW-1185">Reference proteome</keyword>
<dbReference type="PANTHER" id="PTHR12247:SF138">
    <property type="entry name" value="POLYHOMEOTIC DISTAL, ISOFORM A-RELATED"/>
    <property type="match status" value="1"/>
</dbReference>
<dbReference type="PROSITE" id="PS50105">
    <property type="entry name" value="SAM_DOMAIN"/>
    <property type="match status" value="1"/>
</dbReference>
<dbReference type="Proteomes" id="UP000318571">
    <property type="component" value="Chromosome 6"/>
</dbReference>
<dbReference type="Gene3D" id="1.10.150.50">
    <property type="entry name" value="Transcription Factor, Ets-1"/>
    <property type="match status" value="1"/>
</dbReference>
<dbReference type="InterPro" id="IPR013761">
    <property type="entry name" value="SAM/pointed_sf"/>
</dbReference>
<dbReference type="EMBL" id="VCGU01000002">
    <property type="protein sequence ID" value="TRY79436.1"/>
    <property type="molecule type" value="Genomic_DNA"/>
</dbReference>
<dbReference type="SMART" id="SM00454">
    <property type="entry name" value="SAM"/>
    <property type="match status" value="1"/>
</dbReference>
<dbReference type="GO" id="GO:0003682">
    <property type="term" value="F:chromatin binding"/>
    <property type="evidence" value="ECO:0007669"/>
    <property type="project" value="TreeGrafter"/>
</dbReference>
<sequence length="220" mass="24240">MASIGEYPLPWAHLWPGHGRVPMLPLTSFGNKFENALFLSSLMPRANLTTTDLNEAVCSNQNLQQNNQSEDLFFSNIMKKMAQKYQDQPEEGRFPTRSFDPFLMSTDLCRIPSPISTSSLSDHDGGAGNSSQPLDLSPSASPGLDVNDDITKWSVEEVAQFVVSIDSCQSYAQVFRDHSIDGSILTLLGESHLTHTLGLKLGPAIQLLQQIKKILNYASI</sequence>
<feature type="compositionally biased region" description="Polar residues" evidence="1">
    <location>
        <begin position="129"/>
        <end position="140"/>
    </location>
</feature>
<evidence type="ECO:0000259" key="2">
    <source>
        <dbReference type="PROSITE" id="PS50105"/>
    </source>
</evidence>
<dbReference type="PANTHER" id="PTHR12247">
    <property type="entry name" value="POLYCOMB GROUP PROTEIN"/>
    <property type="match status" value="1"/>
</dbReference>
<evidence type="ECO:0000256" key="1">
    <source>
        <dbReference type="SAM" id="MobiDB-lite"/>
    </source>
</evidence>
<evidence type="ECO:0000313" key="3">
    <source>
        <dbReference type="EMBL" id="TRY79436.1"/>
    </source>
</evidence>
<dbReference type="AlphaFoldDB" id="A0A553PP33"/>
<comment type="caution">
    <text evidence="3">The sequence shown here is derived from an EMBL/GenBank/DDBJ whole genome shotgun (WGS) entry which is preliminary data.</text>
</comment>
<dbReference type="SUPFAM" id="SSF47769">
    <property type="entry name" value="SAM/Pointed domain"/>
    <property type="match status" value="1"/>
</dbReference>
<dbReference type="InterPro" id="IPR050548">
    <property type="entry name" value="PcG_chromatin_remod_factors"/>
</dbReference>
<proteinExistence type="predicted"/>
<feature type="domain" description="SAM" evidence="2">
    <location>
        <begin position="153"/>
        <end position="217"/>
    </location>
</feature>
<dbReference type="InterPro" id="IPR001660">
    <property type="entry name" value="SAM"/>
</dbReference>
<gene>
    <name evidence="3" type="ORF">TCAL_05896</name>
</gene>
<dbReference type="GO" id="GO:0045892">
    <property type="term" value="P:negative regulation of DNA-templated transcription"/>
    <property type="evidence" value="ECO:0007669"/>
    <property type="project" value="TreeGrafter"/>
</dbReference>
<evidence type="ECO:0000313" key="4">
    <source>
        <dbReference type="Proteomes" id="UP000318571"/>
    </source>
</evidence>
<reference evidence="3 4" key="1">
    <citation type="journal article" date="2018" name="Nat. Ecol. Evol.">
        <title>Genomic signatures of mitonuclear coevolution across populations of Tigriopus californicus.</title>
        <authorList>
            <person name="Barreto F.S."/>
            <person name="Watson E.T."/>
            <person name="Lima T.G."/>
            <person name="Willett C.S."/>
            <person name="Edmands S."/>
            <person name="Li W."/>
            <person name="Burton R.S."/>
        </authorList>
    </citation>
    <scope>NUCLEOTIDE SEQUENCE [LARGE SCALE GENOMIC DNA]</scope>
    <source>
        <strain evidence="3 4">San Diego</strain>
    </source>
</reference>
<protein>
    <recommendedName>
        <fullName evidence="2">SAM domain-containing protein</fullName>
    </recommendedName>
</protein>
<name>A0A553PP33_TIGCA</name>